<organism evidence="6 7">
    <name type="scientific">Caballeronia sordidicola</name>
    <name type="common">Burkholderia sordidicola</name>
    <dbReference type="NCBI Taxonomy" id="196367"/>
    <lineage>
        <taxon>Bacteria</taxon>
        <taxon>Pseudomonadati</taxon>
        <taxon>Pseudomonadota</taxon>
        <taxon>Betaproteobacteria</taxon>
        <taxon>Burkholderiales</taxon>
        <taxon>Burkholderiaceae</taxon>
        <taxon>Caballeronia</taxon>
    </lineage>
</organism>
<dbReference type="GO" id="GO:0000160">
    <property type="term" value="P:phosphorelay signal transduction system"/>
    <property type="evidence" value="ECO:0007669"/>
    <property type="project" value="InterPro"/>
</dbReference>
<reference evidence="6 7" key="1">
    <citation type="submission" date="2017-03" db="EMBL/GenBank/DDBJ databases">
        <title>Genome analysis of strain PAMC 26510.</title>
        <authorList>
            <person name="Oh H.-M."/>
            <person name="Yang J.-A."/>
        </authorList>
    </citation>
    <scope>NUCLEOTIDE SEQUENCE [LARGE SCALE GENOMIC DNA]</scope>
    <source>
        <strain evidence="6 7">PAMC 26510</strain>
    </source>
</reference>
<name>A0A242M742_CABSO</name>
<dbReference type="SUPFAM" id="SSF52172">
    <property type="entry name" value="CheY-like"/>
    <property type="match status" value="1"/>
</dbReference>
<protein>
    <submittedName>
        <fullName evidence="6">Response regulator containing a CheY-like receiver protein and an HTH DNA-binding protein</fullName>
    </submittedName>
</protein>
<dbReference type="InterPro" id="IPR000792">
    <property type="entry name" value="Tscrpt_reg_LuxR_C"/>
</dbReference>
<evidence type="ECO:0000256" key="3">
    <source>
        <dbReference type="PROSITE-ProRule" id="PRU00169"/>
    </source>
</evidence>
<evidence type="ECO:0000256" key="1">
    <source>
        <dbReference type="ARBA" id="ARBA00022553"/>
    </source>
</evidence>
<dbReference type="RefSeq" id="WP_256928021.1">
    <property type="nucleotide sequence ID" value="NZ_NBTY01000200.1"/>
</dbReference>
<dbReference type="SUPFAM" id="SSF46894">
    <property type="entry name" value="C-terminal effector domain of the bipartite response regulators"/>
    <property type="match status" value="1"/>
</dbReference>
<dbReference type="PROSITE" id="PS50110">
    <property type="entry name" value="RESPONSE_REGULATORY"/>
    <property type="match status" value="1"/>
</dbReference>
<dbReference type="SMART" id="SM00448">
    <property type="entry name" value="REC"/>
    <property type="match status" value="1"/>
</dbReference>
<dbReference type="Gene3D" id="3.40.50.2300">
    <property type="match status" value="1"/>
</dbReference>
<dbReference type="Proteomes" id="UP000194546">
    <property type="component" value="Unassembled WGS sequence"/>
</dbReference>
<proteinExistence type="predicted"/>
<keyword evidence="1 3" id="KW-0597">Phosphoprotein</keyword>
<dbReference type="Pfam" id="PF00196">
    <property type="entry name" value="GerE"/>
    <property type="match status" value="1"/>
</dbReference>
<feature type="modified residue" description="4-aspartylphosphate" evidence="3">
    <location>
        <position position="57"/>
    </location>
</feature>
<comment type="caution">
    <text evidence="6">The sequence shown here is derived from an EMBL/GenBank/DDBJ whole genome shotgun (WGS) entry which is preliminary data.</text>
</comment>
<evidence type="ECO:0000313" key="7">
    <source>
        <dbReference type="Proteomes" id="UP000194546"/>
    </source>
</evidence>
<evidence type="ECO:0000313" key="6">
    <source>
        <dbReference type="EMBL" id="OTP66445.1"/>
    </source>
</evidence>
<keyword evidence="2 6" id="KW-0238">DNA-binding</keyword>
<feature type="domain" description="HTH luxR-type" evidence="4">
    <location>
        <begin position="147"/>
        <end position="212"/>
    </location>
</feature>
<dbReference type="CDD" id="cd17535">
    <property type="entry name" value="REC_NarL-like"/>
    <property type="match status" value="1"/>
</dbReference>
<dbReference type="GO" id="GO:0006355">
    <property type="term" value="P:regulation of DNA-templated transcription"/>
    <property type="evidence" value="ECO:0007669"/>
    <property type="project" value="InterPro"/>
</dbReference>
<accession>A0A242M742</accession>
<dbReference type="InterPro" id="IPR058245">
    <property type="entry name" value="NreC/VraR/RcsB-like_REC"/>
</dbReference>
<feature type="domain" description="Response regulatory" evidence="5">
    <location>
        <begin position="6"/>
        <end position="126"/>
    </location>
</feature>
<evidence type="ECO:0000256" key="2">
    <source>
        <dbReference type="ARBA" id="ARBA00023125"/>
    </source>
</evidence>
<evidence type="ECO:0000259" key="5">
    <source>
        <dbReference type="PROSITE" id="PS50110"/>
    </source>
</evidence>
<dbReference type="PANTHER" id="PTHR43214:SF17">
    <property type="entry name" value="TRANSCRIPTIONAL REGULATORY PROTEIN RCSB"/>
    <property type="match status" value="1"/>
</dbReference>
<dbReference type="InterPro" id="IPR011006">
    <property type="entry name" value="CheY-like_superfamily"/>
</dbReference>
<dbReference type="SMART" id="SM00421">
    <property type="entry name" value="HTH_LUXR"/>
    <property type="match status" value="1"/>
</dbReference>
<dbReference type="InterPro" id="IPR039420">
    <property type="entry name" value="WalR-like"/>
</dbReference>
<gene>
    <name evidence="6" type="ORF">PAMC26510_34520</name>
</gene>
<dbReference type="GO" id="GO:0003677">
    <property type="term" value="F:DNA binding"/>
    <property type="evidence" value="ECO:0007669"/>
    <property type="project" value="UniProtKB-KW"/>
</dbReference>
<dbReference type="PANTHER" id="PTHR43214">
    <property type="entry name" value="TWO-COMPONENT RESPONSE REGULATOR"/>
    <property type="match status" value="1"/>
</dbReference>
<dbReference type="InterPro" id="IPR016032">
    <property type="entry name" value="Sig_transdc_resp-reg_C-effctor"/>
</dbReference>
<dbReference type="PRINTS" id="PR00038">
    <property type="entry name" value="HTHLUXR"/>
</dbReference>
<dbReference type="EMBL" id="NBTY01000200">
    <property type="protein sequence ID" value="OTP66445.1"/>
    <property type="molecule type" value="Genomic_DNA"/>
</dbReference>
<dbReference type="PROSITE" id="PS50043">
    <property type="entry name" value="HTH_LUXR_2"/>
    <property type="match status" value="1"/>
</dbReference>
<dbReference type="InterPro" id="IPR001789">
    <property type="entry name" value="Sig_transdc_resp-reg_receiver"/>
</dbReference>
<dbReference type="CDD" id="cd06170">
    <property type="entry name" value="LuxR_C_like"/>
    <property type="match status" value="1"/>
</dbReference>
<evidence type="ECO:0000259" key="4">
    <source>
        <dbReference type="PROSITE" id="PS50043"/>
    </source>
</evidence>
<dbReference type="Pfam" id="PF00072">
    <property type="entry name" value="Response_reg"/>
    <property type="match status" value="1"/>
</dbReference>
<dbReference type="AlphaFoldDB" id="A0A242M742"/>
<sequence length="214" mass="23296">MDSKIRIILADDHAAVREGISAWLQCDPRVEVVATAGDTECLADLIGRFPCDIVISDIGMRCIDGKSNAIAFLRSFLGQPERARLIVVTMIAQPQMLAGLLELGADGLLDKRDCIESLNEAMAAVIRGECFVSKHVEALLKSHAGNKPGRAGVLSAREWEVFQLYAAGKSLIGIAEHLGRSVKTIGTQRRNAMRKLGLETETQLLNYLRQIGLS</sequence>